<comment type="caution">
    <text evidence="2">The sequence shown here is derived from an EMBL/GenBank/DDBJ whole genome shotgun (WGS) entry which is preliminary data.</text>
</comment>
<gene>
    <name evidence="2" type="ORF">GCM10010302_05140</name>
</gene>
<dbReference type="Proteomes" id="UP001501867">
    <property type="component" value="Unassembled WGS sequence"/>
</dbReference>
<organism evidence="2 3">
    <name type="scientific">Streptomyces polychromogenes</name>
    <dbReference type="NCBI Taxonomy" id="67342"/>
    <lineage>
        <taxon>Bacteria</taxon>
        <taxon>Bacillati</taxon>
        <taxon>Actinomycetota</taxon>
        <taxon>Actinomycetes</taxon>
        <taxon>Kitasatosporales</taxon>
        <taxon>Streptomycetaceae</taxon>
        <taxon>Streptomyces</taxon>
    </lineage>
</organism>
<accession>A0ABN0V1L8</accession>
<evidence type="ECO:0000313" key="3">
    <source>
        <dbReference type="Proteomes" id="UP001501867"/>
    </source>
</evidence>
<sequence>MPVTPTFVLPSVRGRLYPGVMTRSEFKFAYLQPLFADVERLRGEGAYRQLPAPQPLSSLATDDAPLGMYSAATLIRNSYSAGVAHADALRRLVHAREVDPQSPWTLMRGALENFATAVWILGGNDRTERRRRTLALWREDMRNRAQHEEDTDHQPGPSGKTGRERRQDIADLALSLGIPTASLGKPEAGKVIGEAAEDAGLKAREVSAAWRAASGFAHGRYWPNLQASMPIDAVRGGPDHYLMALVIDEDQHRPLTQHTRKLLHRLHDRYQARATAH</sequence>
<name>A0ABN0V1L8_9ACTN</name>
<proteinExistence type="predicted"/>
<dbReference type="EMBL" id="BAAABV010000005">
    <property type="protein sequence ID" value="GAA0270539.1"/>
    <property type="molecule type" value="Genomic_DNA"/>
</dbReference>
<reference evidence="2 3" key="1">
    <citation type="journal article" date="2019" name="Int. J. Syst. Evol. Microbiol.">
        <title>The Global Catalogue of Microorganisms (GCM) 10K type strain sequencing project: providing services to taxonomists for standard genome sequencing and annotation.</title>
        <authorList>
            <consortium name="The Broad Institute Genomics Platform"/>
            <consortium name="The Broad Institute Genome Sequencing Center for Infectious Disease"/>
            <person name="Wu L."/>
            <person name="Ma J."/>
        </authorList>
    </citation>
    <scope>NUCLEOTIDE SEQUENCE [LARGE SCALE GENOMIC DNA]</scope>
    <source>
        <strain evidence="2 3">JCM 4505</strain>
    </source>
</reference>
<feature type="compositionally biased region" description="Basic and acidic residues" evidence="1">
    <location>
        <begin position="142"/>
        <end position="153"/>
    </location>
</feature>
<protein>
    <submittedName>
        <fullName evidence="2">Uncharacterized protein</fullName>
    </submittedName>
</protein>
<evidence type="ECO:0000256" key="1">
    <source>
        <dbReference type="SAM" id="MobiDB-lite"/>
    </source>
</evidence>
<keyword evidence="3" id="KW-1185">Reference proteome</keyword>
<feature type="region of interest" description="Disordered" evidence="1">
    <location>
        <begin position="142"/>
        <end position="165"/>
    </location>
</feature>
<evidence type="ECO:0000313" key="2">
    <source>
        <dbReference type="EMBL" id="GAA0270539.1"/>
    </source>
</evidence>